<evidence type="ECO:0000256" key="1">
    <source>
        <dbReference type="ARBA" id="ARBA00004429"/>
    </source>
</evidence>
<keyword evidence="3" id="KW-1003">Cell membrane</keyword>
<evidence type="ECO:0000256" key="4">
    <source>
        <dbReference type="ARBA" id="ARBA00022519"/>
    </source>
</evidence>
<evidence type="ECO:0000313" key="11">
    <source>
        <dbReference type="Proteomes" id="UP000605676"/>
    </source>
</evidence>
<reference evidence="10 11" key="1">
    <citation type="submission" date="2021-01" db="EMBL/GenBank/DDBJ databases">
        <title>Carboxyliciviraga sp.nov., isolated from coastal sediments.</title>
        <authorList>
            <person name="Lu D."/>
            <person name="Zhang T."/>
        </authorList>
    </citation>
    <scope>NUCLEOTIDE SEQUENCE [LARGE SCALE GENOMIC DNA]</scope>
    <source>
        <strain evidence="10 11">N1Y132</strain>
    </source>
</reference>
<accession>A0ABS1HP96</accession>
<feature type="transmembrane region" description="Helical" evidence="9">
    <location>
        <begin position="113"/>
        <end position="132"/>
    </location>
</feature>
<sequence>MNKEQSTKYINPYMGGVLLGLVLLTAFYFSGRGLGASGAVKSVVVASVETVSPSHVESTEFYQNYKASHSGGPLKDWLVWEMLGVLVGGFISGALAGRLKFKVEHSPKITSKVRLVFAAIGGILFGFGSQLGRGCTSGSALSGMAVLSLGGFITMAFIFGTAFALAYFARKLWI</sequence>
<comment type="subcellular location">
    <subcellularLocation>
        <location evidence="1">Cell inner membrane</location>
        <topology evidence="1">Multi-pass membrane protein</topology>
    </subcellularLocation>
</comment>
<dbReference type="Pfam" id="PF04143">
    <property type="entry name" value="Sulf_transp"/>
    <property type="match status" value="1"/>
</dbReference>
<keyword evidence="7 9" id="KW-0472">Membrane</keyword>
<protein>
    <submittedName>
        <fullName evidence="10">YeeE/YedE family protein</fullName>
    </submittedName>
</protein>
<dbReference type="InterPro" id="IPR007272">
    <property type="entry name" value="Sulf_transp_TsuA/YedE"/>
</dbReference>
<feature type="transmembrane region" description="Helical" evidence="9">
    <location>
        <begin position="77"/>
        <end position="101"/>
    </location>
</feature>
<evidence type="ECO:0000256" key="2">
    <source>
        <dbReference type="ARBA" id="ARBA00022448"/>
    </source>
</evidence>
<proteinExistence type="inferred from homology"/>
<keyword evidence="5 9" id="KW-0812">Transmembrane</keyword>
<organism evidence="10 11">
    <name type="scientific">Carboxylicivirga marina</name>
    <dbReference type="NCBI Taxonomy" id="2800988"/>
    <lineage>
        <taxon>Bacteria</taxon>
        <taxon>Pseudomonadati</taxon>
        <taxon>Bacteroidota</taxon>
        <taxon>Bacteroidia</taxon>
        <taxon>Marinilabiliales</taxon>
        <taxon>Marinilabiliaceae</taxon>
        <taxon>Carboxylicivirga</taxon>
    </lineage>
</organism>
<gene>
    <name evidence="10" type="ORF">JIV24_18195</name>
</gene>
<comment type="similarity">
    <text evidence="8">Belongs to the TsuA/YedE (TC 9.B.102) family.</text>
</comment>
<keyword evidence="11" id="KW-1185">Reference proteome</keyword>
<comment type="caution">
    <text evidence="10">The sequence shown here is derived from an EMBL/GenBank/DDBJ whole genome shotgun (WGS) entry which is preliminary data.</text>
</comment>
<evidence type="ECO:0000256" key="5">
    <source>
        <dbReference type="ARBA" id="ARBA00022692"/>
    </source>
</evidence>
<dbReference type="EMBL" id="JAENRR010000060">
    <property type="protein sequence ID" value="MBK3519285.1"/>
    <property type="molecule type" value="Genomic_DNA"/>
</dbReference>
<evidence type="ECO:0000313" key="10">
    <source>
        <dbReference type="EMBL" id="MBK3519285.1"/>
    </source>
</evidence>
<name>A0ABS1HP96_9BACT</name>
<keyword evidence="2" id="KW-0813">Transport</keyword>
<dbReference type="PANTHER" id="PTHR30574:SF1">
    <property type="entry name" value="SULPHUR TRANSPORT DOMAIN-CONTAINING PROTEIN"/>
    <property type="match status" value="1"/>
</dbReference>
<evidence type="ECO:0000256" key="8">
    <source>
        <dbReference type="ARBA" id="ARBA00035655"/>
    </source>
</evidence>
<dbReference type="RefSeq" id="WP_200466506.1">
    <property type="nucleotide sequence ID" value="NZ_JAENRR010000060.1"/>
</dbReference>
<evidence type="ECO:0000256" key="9">
    <source>
        <dbReference type="SAM" id="Phobius"/>
    </source>
</evidence>
<evidence type="ECO:0000256" key="3">
    <source>
        <dbReference type="ARBA" id="ARBA00022475"/>
    </source>
</evidence>
<dbReference type="PANTHER" id="PTHR30574">
    <property type="entry name" value="INNER MEMBRANE PROTEIN YEDE"/>
    <property type="match status" value="1"/>
</dbReference>
<dbReference type="Proteomes" id="UP000605676">
    <property type="component" value="Unassembled WGS sequence"/>
</dbReference>
<evidence type="ECO:0000256" key="7">
    <source>
        <dbReference type="ARBA" id="ARBA00023136"/>
    </source>
</evidence>
<evidence type="ECO:0000256" key="6">
    <source>
        <dbReference type="ARBA" id="ARBA00022989"/>
    </source>
</evidence>
<keyword evidence="4" id="KW-0997">Cell inner membrane</keyword>
<feature type="transmembrane region" description="Helical" evidence="9">
    <location>
        <begin position="144"/>
        <end position="169"/>
    </location>
</feature>
<feature type="transmembrane region" description="Helical" evidence="9">
    <location>
        <begin position="12"/>
        <end position="31"/>
    </location>
</feature>
<keyword evidence="6 9" id="KW-1133">Transmembrane helix</keyword>